<evidence type="ECO:0000256" key="5">
    <source>
        <dbReference type="SAM" id="Phobius"/>
    </source>
</evidence>
<feature type="transmembrane region" description="Helical" evidence="5">
    <location>
        <begin position="315"/>
        <end position="335"/>
    </location>
</feature>
<dbReference type="GO" id="GO:0016020">
    <property type="term" value="C:membrane"/>
    <property type="evidence" value="ECO:0007669"/>
    <property type="project" value="UniProtKB-SubCell"/>
</dbReference>
<proteinExistence type="predicted"/>
<keyword evidence="4 5" id="KW-0472">Membrane</keyword>
<dbReference type="AlphaFoldDB" id="A0A948W5J7"/>
<protein>
    <submittedName>
        <fullName evidence="7">TonB family protein</fullName>
    </submittedName>
</protein>
<evidence type="ECO:0000313" key="7">
    <source>
        <dbReference type="EMBL" id="MBU2690489.1"/>
    </source>
</evidence>
<feature type="transmembrane region" description="Helical" evidence="5">
    <location>
        <begin position="110"/>
        <end position="131"/>
    </location>
</feature>
<dbReference type="EMBL" id="JAHJDP010000032">
    <property type="protein sequence ID" value="MBU2690489.1"/>
    <property type="molecule type" value="Genomic_DNA"/>
</dbReference>
<feature type="domain" description="TonB C-terminal" evidence="6">
    <location>
        <begin position="346"/>
        <end position="442"/>
    </location>
</feature>
<keyword evidence="2 5" id="KW-0812">Transmembrane</keyword>
<feature type="transmembrane region" description="Helical" evidence="5">
    <location>
        <begin position="41"/>
        <end position="59"/>
    </location>
</feature>
<dbReference type="Pfam" id="PF03544">
    <property type="entry name" value="TonB_C"/>
    <property type="match status" value="1"/>
</dbReference>
<dbReference type="InterPro" id="IPR008756">
    <property type="entry name" value="Peptidase_M56"/>
</dbReference>
<name>A0A948W5J7_UNCEI</name>
<reference evidence="7" key="1">
    <citation type="submission" date="2021-05" db="EMBL/GenBank/DDBJ databases">
        <title>Energy efficiency and biological interactions define the core microbiome of deep oligotrophic groundwater.</title>
        <authorList>
            <person name="Mehrshad M."/>
            <person name="Lopez-Fernandez M."/>
            <person name="Bell E."/>
            <person name="Bernier-Latmani R."/>
            <person name="Bertilsson S."/>
            <person name="Dopson M."/>
        </authorList>
    </citation>
    <scope>NUCLEOTIDE SEQUENCE</scope>
    <source>
        <strain evidence="7">Modern_marine.mb.64</strain>
    </source>
</reference>
<dbReference type="Gene3D" id="3.30.1150.10">
    <property type="match status" value="1"/>
</dbReference>
<dbReference type="Pfam" id="PF05569">
    <property type="entry name" value="Peptidase_M56"/>
    <property type="match status" value="1"/>
</dbReference>
<dbReference type="InterPro" id="IPR006260">
    <property type="entry name" value="TonB/TolA_C"/>
</dbReference>
<dbReference type="Proteomes" id="UP000777784">
    <property type="component" value="Unassembled WGS sequence"/>
</dbReference>
<sequence>MERIWLMVATHLWQTTLFLVPLFLTGLLLRRAPARFLNRLYWLGLIKLFLPLSLLNGIGSRLIGCWMDQGAGGNEERFLTTIWHNTSSILNPITVVTGNSSGIYHFVQGVGVYLSAFWFAGATGLGVLWILEIWRGRRRDTFESVSSDALLQRRLLEAGCGKEIPLNSLQIDEHATMPRVTGLLRPKIIIPKILIHKLTPLELRCILLHENAHRLRMDPLRGLIQRIVVMVFFYYPLLWPLMSLLRTTREMACDEAAVEGGILPGFYGNALARAFSAGLRTAGEFAAIPGGDRSLVSRRLRRLDQPWRFRNMARYRIILAACVALLVAGSIFPLSPPARAESAVKENSTMPEVVHQVSPDYPEEARKAGLEGKVILQVTIKKDGSLRDITVLEEVEEGEILTKASIKALEQWKFKPGTEDGEPVELTIAIPFQFRLDSEPKN</sequence>
<dbReference type="PANTHER" id="PTHR34978:SF3">
    <property type="entry name" value="SLR0241 PROTEIN"/>
    <property type="match status" value="1"/>
</dbReference>
<comment type="subcellular location">
    <subcellularLocation>
        <location evidence="1">Membrane</location>
        <topology evidence="1">Single-pass membrane protein</topology>
    </subcellularLocation>
</comment>
<feature type="transmembrane region" description="Helical" evidence="5">
    <location>
        <begin position="12"/>
        <end position="29"/>
    </location>
</feature>
<keyword evidence="3 5" id="KW-1133">Transmembrane helix</keyword>
<dbReference type="InterPro" id="IPR037682">
    <property type="entry name" value="TonB_C"/>
</dbReference>
<evidence type="ECO:0000256" key="4">
    <source>
        <dbReference type="ARBA" id="ARBA00023136"/>
    </source>
</evidence>
<evidence type="ECO:0000256" key="3">
    <source>
        <dbReference type="ARBA" id="ARBA00022989"/>
    </source>
</evidence>
<dbReference type="PANTHER" id="PTHR34978">
    <property type="entry name" value="POSSIBLE SENSOR-TRANSDUCER PROTEIN BLAR"/>
    <property type="match status" value="1"/>
</dbReference>
<dbReference type="InterPro" id="IPR052173">
    <property type="entry name" value="Beta-lactam_resp_regulator"/>
</dbReference>
<dbReference type="NCBIfam" id="TIGR01352">
    <property type="entry name" value="tonB_Cterm"/>
    <property type="match status" value="1"/>
</dbReference>
<evidence type="ECO:0000259" key="6">
    <source>
        <dbReference type="PROSITE" id="PS52015"/>
    </source>
</evidence>
<evidence type="ECO:0000256" key="2">
    <source>
        <dbReference type="ARBA" id="ARBA00022692"/>
    </source>
</evidence>
<dbReference type="SUPFAM" id="SSF74653">
    <property type="entry name" value="TolA/TonB C-terminal domain"/>
    <property type="match status" value="1"/>
</dbReference>
<feature type="transmembrane region" description="Helical" evidence="5">
    <location>
        <begin position="223"/>
        <end position="242"/>
    </location>
</feature>
<accession>A0A948W5J7</accession>
<evidence type="ECO:0000313" key="8">
    <source>
        <dbReference type="Proteomes" id="UP000777784"/>
    </source>
</evidence>
<gene>
    <name evidence="7" type="ORF">KJ970_06135</name>
</gene>
<evidence type="ECO:0000256" key="1">
    <source>
        <dbReference type="ARBA" id="ARBA00004167"/>
    </source>
</evidence>
<dbReference type="PROSITE" id="PS52015">
    <property type="entry name" value="TONB_CTD"/>
    <property type="match status" value="1"/>
</dbReference>
<dbReference type="GO" id="GO:0055085">
    <property type="term" value="P:transmembrane transport"/>
    <property type="evidence" value="ECO:0007669"/>
    <property type="project" value="InterPro"/>
</dbReference>
<comment type="caution">
    <text evidence="7">The sequence shown here is derived from an EMBL/GenBank/DDBJ whole genome shotgun (WGS) entry which is preliminary data.</text>
</comment>
<organism evidence="7 8">
    <name type="scientific">Eiseniibacteriota bacterium</name>
    <dbReference type="NCBI Taxonomy" id="2212470"/>
    <lineage>
        <taxon>Bacteria</taxon>
        <taxon>Candidatus Eiseniibacteriota</taxon>
    </lineage>
</organism>